<protein>
    <submittedName>
        <fullName evidence="2">GNAT family N-acetyltransferase</fullName>
    </submittedName>
</protein>
<sequence length="227" mass="25506">MKHVTLKNGISLPVLKLTKQDLPEIKRLQTKVIGHLSEKAFLQPLTDEEFITILDGNGLLAGVRAEGNLIAFRAFLDPGEDPEHLGEDAGIPKEQWSSVLYSEITNVDPEFQGNGLQRQLGRIMMDEVDTDHYNYICTTVAPFNIASIKDKFELGMHIAALSVKYGTLTRYIMMKNLVTEVSVTDDDSIEVEMAETTEQQKLLKAGWIGTAIQACDERYTVIYRKMK</sequence>
<keyword evidence="3" id="KW-1185">Reference proteome</keyword>
<accession>A0ABZ0KTN7</accession>
<dbReference type="PROSITE" id="PS51186">
    <property type="entry name" value="GNAT"/>
    <property type="match status" value="1"/>
</dbReference>
<proteinExistence type="predicted"/>
<dbReference type="RefSeq" id="WP_323691029.1">
    <property type="nucleotide sequence ID" value="NZ_CP116341.1"/>
</dbReference>
<feature type="domain" description="N-acetyltransferase" evidence="1">
    <location>
        <begin position="12"/>
        <end position="178"/>
    </location>
</feature>
<evidence type="ECO:0000259" key="1">
    <source>
        <dbReference type="PROSITE" id="PS51186"/>
    </source>
</evidence>
<dbReference type="EMBL" id="CP116341">
    <property type="protein sequence ID" value="WOV83339.1"/>
    <property type="molecule type" value="Genomic_DNA"/>
</dbReference>
<dbReference type="Proteomes" id="UP001303532">
    <property type="component" value="Chromosome"/>
</dbReference>
<dbReference type="InterPro" id="IPR000182">
    <property type="entry name" value="GNAT_dom"/>
</dbReference>
<reference evidence="2 3" key="1">
    <citation type="submission" date="2023-01" db="EMBL/GenBank/DDBJ databases">
        <title>Sporosarcina sp. nov., isolated from Korean tranditional fermented seafood 'Jeotgal'.</title>
        <authorList>
            <person name="Yang A.-I."/>
        </authorList>
    </citation>
    <scope>NUCLEOTIDE SEQUENCE [LARGE SCALE GENOMIC DNA]</scope>
    <source>
        <strain evidence="2 3">B2O-1</strain>
    </source>
</reference>
<organism evidence="2 3">
    <name type="scientific">Sporosarcina jeotgali</name>
    <dbReference type="NCBI Taxonomy" id="3020056"/>
    <lineage>
        <taxon>Bacteria</taxon>
        <taxon>Bacillati</taxon>
        <taxon>Bacillota</taxon>
        <taxon>Bacilli</taxon>
        <taxon>Bacillales</taxon>
        <taxon>Caryophanaceae</taxon>
        <taxon>Sporosarcina</taxon>
    </lineage>
</organism>
<evidence type="ECO:0000313" key="3">
    <source>
        <dbReference type="Proteomes" id="UP001303532"/>
    </source>
</evidence>
<gene>
    <name evidence="2" type="ORF">PGH26_10430</name>
</gene>
<evidence type="ECO:0000313" key="2">
    <source>
        <dbReference type="EMBL" id="WOV83339.1"/>
    </source>
</evidence>
<dbReference type="Gene3D" id="3.40.630.30">
    <property type="match status" value="1"/>
</dbReference>
<dbReference type="SUPFAM" id="SSF55729">
    <property type="entry name" value="Acyl-CoA N-acyltransferases (Nat)"/>
    <property type="match status" value="1"/>
</dbReference>
<name>A0ABZ0KTN7_9BACL</name>
<dbReference type="InterPro" id="IPR016181">
    <property type="entry name" value="Acyl_CoA_acyltransferase"/>
</dbReference>